<feature type="transmembrane region" description="Helical" evidence="10">
    <location>
        <begin position="18"/>
        <end position="38"/>
    </location>
</feature>
<evidence type="ECO:0000256" key="8">
    <source>
        <dbReference type="ARBA" id="ARBA00023170"/>
    </source>
</evidence>
<comment type="subcellular location">
    <subcellularLocation>
        <location evidence="1 10">Cell membrane</location>
        <topology evidence="1 10">Multi-pass membrane protein</topology>
    </subcellularLocation>
</comment>
<keyword evidence="7 10" id="KW-0472">Membrane</keyword>
<dbReference type="OrthoDB" id="6765072at2759"/>
<keyword evidence="9 10" id="KW-0807">Transducer</keyword>
<evidence type="ECO:0000256" key="2">
    <source>
        <dbReference type="ARBA" id="ARBA00022475"/>
    </source>
</evidence>
<dbReference type="PANTHER" id="PTHR21137">
    <property type="entry name" value="ODORANT RECEPTOR"/>
    <property type="match status" value="1"/>
</dbReference>
<keyword evidence="4 10" id="KW-0812">Transmembrane</keyword>
<feature type="transmembrane region" description="Helical" evidence="10">
    <location>
        <begin position="242"/>
        <end position="264"/>
    </location>
</feature>
<evidence type="ECO:0000256" key="3">
    <source>
        <dbReference type="ARBA" id="ARBA00022606"/>
    </source>
</evidence>
<gene>
    <name evidence="12" type="primary">LOC117573454</name>
</gene>
<evidence type="ECO:0000256" key="4">
    <source>
        <dbReference type="ARBA" id="ARBA00022692"/>
    </source>
</evidence>
<keyword evidence="3 10" id="KW-0716">Sensory transduction</keyword>
<keyword evidence="5 10" id="KW-0552">Olfaction</keyword>
<evidence type="ECO:0000256" key="5">
    <source>
        <dbReference type="ARBA" id="ARBA00022725"/>
    </source>
</evidence>
<feature type="transmembrane region" description="Helical" evidence="10">
    <location>
        <begin position="110"/>
        <end position="132"/>
    </location>
</feature>
<dbReference type="GO" id="GO:0004984">
    <property type="term" value="F:olfactory receptor activity"/>
    <property type="evidence" value="ECO:0007669"/>
    <property type="project" value="InterPro"/>
</dbReference>
<keyword evidence="8 10" id="KW-0675">Receptor</keyword>
<evidence type="ECO:0000256" key="9">
    <source>
        <dbReference type="ARBA" id="ARBA00023224"/>
    </source>
</evidence>
<keyword evidence="2" id="KW-1003">Cell membrane</keyword>
<dbReference type="CTD" id="41715"/>
<evidence type="ECO:0000256" key="6">
    <source>
        <dbReference type="ARBA" id="ARBA00022989"/>
    </source>
</evidence>
<comment type="similarity">
    <text evidence="10">Belongs to the insect chemoreceptor superfamily. Heteromeric odorant receptor channel (TC 1.A.69) family.</text>
</comment>
<evidence type="ECO:0000256" key="7">
    <source>
        <dbReference type="ARBA" id="ARBA00023136"/>
    </source>
</evidence>
<evidence type="ECO:0000256" key="10">
    <source>
        <dbReference type="RuleBase" id="RU351113"/>
    </source>
</evidence>
<comment type="caution">
    <text evidence="10">Lacks conserved residue(s) required for the propagation of feature annotation.</text>
</comment>
<protein>
    <recommendedName>
        <fullName evidence="10">Odorant receptor</fullName>
    </recommendedName>
</protein>
<name>A0A6P8Z7T2_DROAB</name>
<dbReference type="GO" id="GO:0005549">
    <property type="term" value="F:odorant binding"/>
    <property type="evidence" value="ECO:0007669"/>
    <property type="project" value="InterPro"/>
</dbReference>
<dbReference type="Pfam" id="PF02949">
    <property type="entry name" value="7tm_6"/>
    <property type="match status" value="1"/>
</dbReference>
<dbReference type="AlphaFoldDB" id="A0A6P8Z7T2"/>
<dbReference type="GO" id="GO:0005886">
    <property type="term" value="C:plasma membrane"/>
    <property type="evidence" value="ECO:0007669"/>
    <property type="project" value="UniProtKB-SubCell"/>
</dbReference>
<feature type="transmembrane region" description="Helical" evidence="10">
    <location>
        <begin position="50"/>
        <end position="69"/>
    </location>
</feature>
<keyword evidence="11" id="KW-1185">Reference proteome</keyword>
<dbReference type="GeneID" id="117573454"/>
<keyword evidence="6 10" id="KW-1133">Transmembrane helix</keyword>
<sequence length="368" mass="42638">MHIGRDEFGRLCNKTQSVFYGTLVLHVCFFVGILTEVVRGVLLGLPSNPNLPALFIGIFFSVRGVMIYVKHADIFEFLNILDEEFPHDLAAQQAMRAPQIYERFQVRYNYVAYIIQSAIVGFCAVPPIVYAFTRDVNGPIREEQQLLGGWLPFGIRENHNLYILAWLYDIMCSCSGTAYFCTFDTIFNTMILHIIMHLDDLAWQLQSLDLTSEAHSEIYKQFCRLIHRHRYLNSFCDKFNSIFNLSIMITDLVAAAAICFHLYLVTETQDFLMKSRYMMVGVALVAFTYEICLRGTQLEEASSKLNGILYNQSWYVCDKRTRKLILMWIKYTQCTKKLNAFGLMELNMVHFSQIMNLAYRLFAFLKSA</sequence>
<dbReference type="Proteomes" id="UP000515160">
    <property type="component" value="Chromosome 2R"/>
</dbReference>
<accession>A0A6P8Z7T2</accession>
<dbReference type="GO" id="GO:0007165">
    <property type="term" value="P:signal transduction"/>
    <property type="evidence" value="ECO:0007669"/>
    <property type="project" value="UniProtKB-KW"/>
</dbReference>
<reference evidence="12" key="1">
    <citation type="submission" date="2025-08" db="UniProtKB">
        <authorList>
            <consortium name="RefSeq"/>
        </authorList>
    </citation>
    <scope>IDENTIFICATION</scope>
    <source>
        <strain evidence="12">15112-1751.03</strain>
        <tissue evidence="12">Whole Adult</tissue>
    </source>
</reference>
<dbReference type="InterPro" id="IPR004117">
    <property type="entry name" value="7tm6_olfct_rcpt"/>
</dbReference>
<proteinExistence type="inferred from homology"/>
<evidence type="ECO:0000313" key="12">
    <source>
        <dbReference type="RefSeq" id="XP_034112567.2"/>
    </source>
</evidence>
<dbReference type="PANTHER" id="PTHR21137:SF35">
    <property type="entry name" value="ODORANT RECEPTOR 19A-RELATED"/>
    <property type="match status" value="1"/>
</dbReference>
<evidence type="ECO:0000256" key="1">
    <source>
        <dbReference type="ARBA" id="ARBA00004651"/>
    </source>
</evidence>
<organism evidence="11 12">
    <name type="scientific">Drosophila albomicans</name>
    <name type="common">Fruit fly</name>
    <dbReference type="NCBI Taxonomy" id="7291"/>
    <lineage>
        <taxon>Eukaryota</taxon>
        <taxon>Metazoa</taxon>
        <taxon>Ecdysozoa</taxon>
        <taxon>Arthropoda</taxon>
        <taxon>Hexapoda</taxon>
        <taxon>Insecta</taxon>
        <taxon>Pterygota</taxon>
        <taxon>Neoptera</taxon>
        <taxon>Endopterygota</taxon>
        <taxon>Diptera</taxon>
        <taxon>Brachycera</taxon>
        <taxon>Muscomorpha</taxon>
        <taxon>Ephydroidea</taxon>
        <taxon>Drosophilidae</taxon>
        <taxon>Drosophila</taxon>
    </lineage>
</organism>
<evidence type="ECO:0000313" key="11">
    <source>
        <dbReference type="Proteomes" id="UP000515160"/>
    </source>
</evidence>
<dbReference type="RefSeq" id="XP_034112567.2">
    <property type="nucleotide sequence ID" value="XM_034256676.2"/>
</dbReference>